<feature type="binding site" evidence="6">
    <location>
        <begin position="340"/>
        <end position="344"/>
    </location>
    <ligand>
        <name>ATP</name>
        <dbReference type="ChEBI" id="CHEBI:30616"/>
    </ligand>
</feature>
<comment type="pathway">
    <text evidence="6">Metabolic intermediate biosynthesis; acetyl-CoA biosynthesis; acetyl-CoA from acetate: step 1/2.</text>
</comment>
<dbReference type="GO" id="GO:0005524">
    <property type="term" value="F:ATP binding"/>
    <property type="evidence" value="ECO:0007669"/>
    <property type="project" value="UniProtKB-KW"/>
</dbReference>
<dbReference type="InterPro" id="IPR000890">
    <property type="entry name" value="Aliphatic_acid_kin_short-chain"/>
</dbReference>
<evidence type="ECO:0000256" key="6">
    <source>
        <dbReference type="HAMAP-Rule" id="MF_00020"/>
    </source>
</evidence>
<evidence type="ECO:0000256" key="1">
    <source>
        <dbReference type="ARBA" id="ARBA00008748"/>
    </source>
</evidence>
<comment type="cofactor">
    <cofactor evidence="6">
        <name>Mg(2+)</name>
        <dbReference type="ChEBI" id="CHEBI:18420"/>
    </cofactor>
    <cofactor evidence="6">
        <name>Mn(2+)</name>
        <dbReference type="ChEBI" id="CHEBI:29035"/>
    </cofactor>
    <text evidence="6">Mg(2+). Can also accept Mn(2+).</text>
</comment>
<feature type="active site" description="Proton donor/acceptor" evidence="6">
    <location>
        <position position="158"/>
    </location>
</feature>
<keyword evidence="3 6" id="KW-0547">Nucleotide-binding</keyword>
<dbReference type="EC" id="2.7.2.1" evidence="6"/>
<dbReference type="Gene3D" id="3.30.420.40">
    <property type="match status" value="2"/>
</dbReference>
<dbReference type="PIRSF" id="PIRSF000722">
    <property type="entry name" value="Acetate_prop_kin"/>
    <property type="match status" value="1"/>
</dbReference>
<comment type="catalytic activity">
    <reaction evidence="6">
        <text>acetate + ATP = acetyl phosphate + ADP</text>
        <dbReference type="Rhea" id="RHEA:11352"/>
        <dbReference type="ChEBI" id="CHEBI:22191"/>
        <dbReference type="ChEBI" id="CHEBI:30089"/>
        <dbReference type="ChEBI" id="CHEBI:30616"/>
        <dbReference type="ChEBI" id="CHEBI:456216"/>
        <dbReference type="EC" id="2.7.2.1"/>
    </reaction>
</comment>
<keyword evidence="6" id="KW-0479">Metal-binding</keyword>
<feature type="binding site" evidence="6">
    <location>
        <begin position="292"/>
        <end position="294"/>
    </location>
    <ligand>
        <name>ATP</name>
        <dbReference type="ChEBI" id="CHEBI:30616"/>
    </ligand>
</feature>
<dbReference type="PANTHER" id="PTHR21060:SF15">
    <property type="entry name" value="ACETATE KINASE-RELATED"/>
    <property type="match status" value="1"/>
</dbReference>
<evidence type="ECO:0000256" key="3">
    <source>
        <dbReference type="ARBA" id="ARBA00022741"/>
    </source>
</evidence>
<dbReference type="Proteomes" id="UP000676325">
    <property type="component" value="Unassembled WGS sequence"/>
</dbReference>
<keyword evidence="5 6" id="KW-0067">ATP-binding</keyword>
<dbReference type="PRINTS" id="PR00471">
    <property type="entry name" value="ACETATEKNASE"/>
</dbReference>
<dbReference type="CDD" id="cd24010">
    <property type="entry name" value="ASKHA_NBD_AcK_PK"/>
    <property type="match status" value="1"/>
</dbReference>
<name>A0A941EAA6_9ACTN</name>
<protein>
    <recommendedName>
        <fullName evidence="6">Acetate kinase</fullName>
        <ecNumber evidence="6">2.7.2.1</ecNumber>
    </recommendedName>
    <alternativeName>
        <fullName evidence="6">Acetokinase</fullName>
    </alternativeName>
</protein>
<keyword evidence="9" id="KW-1185">Reference proteome</keyword>
<organism evidence="8 9">
    <name type="scientific">Actinospica acidithermotolerans</name>
    <dbReference type="NCBI Taxonomy" id="2828514"/>
    <lineage>
        <taxon>Bacteria</taxon>
        <taxon>Bacillati</taxon>
        <taxon>Actinomycetota</taxon>
        <taxon>Actinomycetes</taxon>
        <taxon>Catenulisporales</taxon>
        <taxon>Actinospicaceae</taxon>
        <taxon>Actinospica</taxon>
    </lineage>
</organism>
<feature type="site" description="Transition state stabilizer" evidence="6">
    <location>
        <position position="190"/>
    </location>
</feature>
<keyword evidence="6" id="KW-0460">Magnesium</keyword>
<reference evidence="8" key="1">
    <citation type="submission" date="2021-04" db="EMBL/GenBank/DDBJ databases">
        <title>Genome based classification of Actinospica acidithermotolerans sp. nov., an actinobacterium isolated from an Indonesian hot spring.</title>
        <authorList>
            <person name="Kusuma A.B."/>
            <person name="Putra K.E."/>
            <person name="Nafisah S."/>
            <person name="Loh J."/>
            <person name="Nouioui I."/>
            <person name="Goodfellow M."/>
        </authorList>
    </citation>
    <scope>NUCLEOTIDE SEQUENCE</scope>
    <source>
        <strain evidence="8">MGRD01-02</strain>
    </source>
</reference>
<proteinExistence type="inferred from homology"/>
<gene>
    <name evidence="6" type="primary">ackA</name>
    <name evidence="8" type="ORF">KDK95_11340</name>
</gene>
<feature type="binding site" evidence="6">
    <location>
        <begin position="218"/>
        <end position="222"/>
    </location>
    <ligand>
        <name>ATP</name>
        <dbReference type="ChEBI" id="CHEBI:30616"/>
    </ligand>
</feature>
<dbReference type="InterPro" id="IPR023865">
    <property type="entry name" value="Aliphatic_acid_kinase_CS"/>
</dbReference>
<dbReference type="NCBIfam" id="TIGR00016">
    <property type="entry name" value="ackA"/>
    <property type="match status" value="1"/>
</dbReference>
<dbReference type="InterPro" id="IPR004372">
    <property type="entry name" value="Ac/propionate_kinase"/>
</dbReference>
<feature type="binding site" evidence="6">
    <location>
        <position position="395"/>
    </location>
    <ligand>
        <name>Mg(2+)</name>
        <dbReference type="ChEBI" id="CHEBI:18420"/>
    </ligand>
</feature>
<evidence type="ECO:0000256" key="5">
    <source>
        <dbReference type="ARBA" id="ARBA00022840"/>
    </source>
</evidence>
<sequence>MKQAVLVLNVGSSSIKYQLLELEPAGEGAREPGARLATGIVDRIGGEGAGTLTHKQPDDPQPYEVSDTFADHEQALAAVLGAFRDAGPDLAKIELKAVGHRVVHGGSEFIQATVIDDAVLAKVTEMIPLAPLHNPANITGIEGARRAFPDVPQVAVFDTAFHQTLPEAAYTYAVPSEWRERYAVRRYGFHGTSHEYVSRRAAAILGRPVAETNVIVLHLGNGASVSAVAGGRSVETSMGLTPLEGLVMGTRSGDIDPAIPAYLQRVAGLDSAAVERELNRSSGLLGLAGSNDLRDVNKKADAGDPAARLALDVYRHRLRKYIGAYYAVLGRVDAVVFTAGVGENDPRTRSQSLAGLERLGIAVDDARNESTADRGERFISPDGAEVAVLVVPTDEEIEIARQALGAVS</sequence>
<dbReference type="GO" id="GO:0006083">
    <property type="term" value="P:acetate metabolic process"/>
    <property type="evidence" value="ECO:0007669"/>
    <property type="project" value="TreeGrafter"/>
</dbReference>
<evidence type="ECO:0000313" key="9">
    <source>
        <dbReference type="Proteomes" id="UP000676325"/>
    </source>
</evidence>
<dbReference type="Pfam" id="PF00871">
    <property type="entry name" value="Acetate_kinase"/>
    <property type="match status" value="1"/>
</dbReference>
<dbReference type="EMBL" id="JAGSOH010000024">
    <property type="protein sequence ID" value="MBR7826898.1"/>
    <property type="molecule type" value="Genomic_DNA"/>
</dbReference>
<dbReference type="GO" id="GO:0006085">
    <property type="term" value="P:acetyl-CoA biosynthetic process"/>
    <property type="evidence" value="ECO:0007669"/>
    <property type="project" value="UniProtKB-UniRule"/>
</dbReference>
<dbReference type="InterPro" id="IPR043129">
    <property type="entry name" value="ATPase_NBD"/>
</dbReference>
<dbReference type="PROSITE" id="PS01075">
    <property type="entry name" value="ACETATE_KINASE_1"/>
    <property type="match status" value="1"/>
</dbReference>
<feature type="binding site" evidence="6">
    <location>
        <position position="16"/>
    </location>
    <ligand>
        <name>ATP</name>
        <dbReference type="ChEBI" id="CHEBI:30616"/>
    </ligand>
</feature>
<evidence type="ECO:0000313" key="8">
    <source>
        <dbReference type="EMBL" id="MBR7826898.1"/>
    </source>
</evidence>
<dbReference type="GO" id="GO:0008776">
    <property type="term" value="F:acetate kinase activity"/>
    <property type="evidence" value="ECO:0007669"/>
    <property type="project" value="UniProtKB-UniRule"/>
</dbReference>
<accession>A0A941EAA6</accession>
<evidence type="ECO:0000256" key="2">
    <source>
        <dbReference type="ARBA" id="ARBA00022679"/>
    </source>
</evidence>
<evidence type="ECO:0000256" key="4">
    <source>
        <dbReference type="ARBA" id="ARBA00022777"/>
    </source>
</evidence>
<comment type="similarity">
    <text evidence="1 6 7">Belongs to the acetokinase family.</text>
</comment>
<comment type="caution">
    <text evidence="8">The sequence shown here is derived from an EMBL/GenBank/DDBJ whole genome shotgun (WGS) entry which is preliminary data.</text>
</comment>
<comment type="subcellular location">
    <subcellularLocation>
        <location evidence="6">Cytoplasm</location>
    </subcellularLocation>
</comment>
<dbReference type="RefSeq" id="WP_212518042.1">
    <property type="nucleotide sequence ID" value="NZ_JAGSOH010000024.1"/>
</dbReference>
<comment type="subunit">
    <text evidence="6">Homodimer.</text>
</comment>
<keyword evidence="2 6" id="KW-0808">Transferase</keyword>
<keyword evidence="6" id="KW-0963">Cytoplasm</keyword>
<dbReference type="GO" id="GO:0005737">
    <property type="term" value="C:cytoplasm"/>
    <property type="evidence" value="ECO:0007669"/>
    <property type="project" value="UniProtKB-SubCell"/>
</dbReference>
<feature type="site" description="Transition state stabilizer" evidence="6">
    <location>
        <position position="251"/>
    </location>
</feature>
<evidence type="ECO:0000256" key="7">
    <source>
        <dbReference type="RuleBase" id="RU003835"/>
    </source>
</evidence>
<feature type="binding site" evidence="6">
    <location>
        <position position="101"/>
    </location>
    <ligand>
        <name>substrate</name>
    </ligand>
</feature>
<dbReference type="AlphaFoldDB" id="A0A941EAA6"/>
<dbReference type="SUPFAM" id="SSF53067">
    <property type="entry name" value="Actin-like ATPase domain"/>
    <property type="match status" value="2"/>
</dbReference>
<comment type="function">
    <text evidence="6">Catalyzes the formation of acetyl phosphate from acetate and ATP. Can also catalyze the reverse reaction.</text>
</comment>
<keyword evidence="4 6" id="KW-0418">Kinase</keyword>
<dbReference type="HAMAP" id="MF_00020">
    <property type="entry name" value="Acetate_kinase"/>
    <property type="match status" value="1"/>
</dbReference>
<dbReference type="PANTHER" id="PTHR21060">
    <property type="entry name" value="ACETATE KINASE"/>
    <property type="match status" value="1"/>
</dbReference>
<feature type="binding site" evidence="6">
    <location>
        <position position="9"/>
    </location>
    <ligand>
        <name>Mg(2+)</name>
        <dbReference type="ChEBI" id="CHEBI:18420"/>
    </ligand>
</feature>
<dbReference type="GO" id="GO:0000287">
    <property type="term" value="F:magnesium ion binding"/>
    <property type="evidence" value="ECO:0007669"/>
    <property type="project" value="UniProtKB-UniRule"/>
</dbReference>
<dbReference type="PROSITE" id="PS01076">
    <property type="entry name" value="ACETATE_KINASE_2"/>
    <property type="match status" value="1"/>
</dbReference>